<proteinExistence type="predicted"/>
<feature type="chain" id="PRO_5038415862" evidence="1">
    <location>
        <begin position="19"/>
        <end position="195"/>
    </location>
</feature>
<evidence type="ECO:0000256" key="1">
    <source>
        <dbReference type="SAM" id="SignalP"/>
    </source>
</evidence>
<keyword evidence="3" id="KW-1185">Reference proteome</keyword>
<evidence type="ECO:0000313" key="3">
    <source>
        <dbReference type="Proteomes" id="UP000612585"/>
    </source>
</evidence>
<protein>
    <submittedName>
        <fullName evidence="2">Uncharacterized protein</fullName>
    </submittedName>
</protein>
<reference evidence="2" key="1">
    <citation type="submission" date="2021-01" db="EMBL/GenBank/DDBJ databases">
        <title>Whole genome shotgun sequence of Virgisporangium aurantiacum NBRC 16421.</title>
        <authorList>
            <person name="Komaki H."/>
            <person name="Tamura T."/>
        </authorList>
    </citation>
    <scope>NUCLEOTIDE SEQUENCE</scope>
    <source>
        <strain evidence="2">NBRC 16421</strain>
    </source>
</reference>
<dbReference type="InterPro" id="IPR008979">
    <property type="entry name" value="Galactose-bd-like_sf"/>
</dbReference>
<dbReference type="Proteomes" id="UP000612585">
    <property type="component" value="Unassembled WGS sequence"/>
</dbReference>
<feature type="signal peptide" evidence="1">
    <location>
        <begin position="1"/>
        <end position="18"/>
    </location>
</feature>
<dbReference type="EMBL" id="BOPG01000029">
    <property type="protein sequence ID" value="GIJ57123.1"/>
    <property type="molecule type" value="Genomic_DNA"/>
</dbReference>
<dbReference type="Gene3D" id="2.60.120.260">
    <property type="entry name" value="Galactose-binding domain-like"/>
    <property type="match status" value="1"/>
</dbReference>
<dbReference type="AlphaFoldDB" id="A0A8J3Z681"/>
<keyword evidence="1" id="KW-0732">Signal</keyword>
<sequence length="195" mass="20931">MLILGAFVSAVLSAPATAAVSAPPAAVPVAAVAVPESFETGFGGWVPDTDGLAPAWSIKRSTDQAHDGAYSLRFFTDGRQDDGTTWAERKFAVTPGTTVRVTVTFWLWSEHRADFNNWKVVASAGVRDPEIERDFVQIGLTDQVAGWSPYRMTSTVTADASGTIWVAVGTSVLWESVRQYFVDFVGVEILSVGVS</sequence>
<name>A0A8J3Z681_9ACTN</name>
<organism evidence="2 3">
    <name type="scientific">Virgisporangium aurantiacum</name>
    <dbReference type="NCBI Taxonomy" id="175570"/>
    <lineage>
        <taxon>Bacteria</taxon>
        <taxon>Bacillati</taxon>
        <taxon>Actinomycetota</taxon>
        <taxon>Actinomycetes</taxon>
        <taxon>Micromonosporales</taxon>
        <taxon>Micromonosporaceae</taxon>
        <taxon>Virgisporangium</taxon>
    </lineage>
</organism>
<accession>A0A8J3Z681</accession>
<comment type="caution">
    <text evidence="2">The sequence shown here is derived from an EMBL/GenBank/DDBJ whole genome shotgun (WGS) entry which is preliminary data.</text>
</comment>
<dbReference type="SUPFAM" id="SSF49785">
    <property type="entry name" value="Galactose-binding domain-like"/>
    <property type="match status" value="1"/>
</dbReference>
<gene>
    <name evidence="2" type="ORF">Vau01_046390</name>
</gene>
<evidence type="ECO:0000313" key="2">
    <source>
        <dbReference type="EMBL" id="GIJ57123.1"/>
    </source>
</evidence>